<proteinExistence type="predicted"/>
<keyword evidence="2" id="KW-0805">Transcription regulation</keyword>
<dbReference type="Pfam" id="PF00172">
    <property type="entry name" value="Zn_clus"/>
    <property type="match status" value="1"/>
</dbReference>
<dbReference type="AlphaFoldDB" id="A0A5N6IS34"/>
<dbReference type="GO" id="GO:0000978">
    <property type="term" value="F:RNA polymerase II cis-regulatory region sequence-specific DNA binding"/>
    <property type="evidence" value="ECO:0007669"/>
    <property type="project" value="TreeGrafter"/>
</dbReference>
<keyword evidence="1" id="KW-0479">Metal-binding</keyword>
<dbReference type="EMBL" id="ML732846">
    <property type="protein sequence ID" value="KAB8269462.1"/>
    <property type="molecule type" value="Genomic_DNA"/>
</dbReference>
<dbReference type="SMART" id="SM00906">
    <property type="entry name" value="Fungal_trans"/>
    <property type="match status" value="1"/>
</dbReference>
<dbReference type="PROSITE" id="PS50048">
    <property type="entry name" value="ZN2_CY6_FUNGAL_2"/>
    <property type="match status" value="1"/>
</dbReference>
<dbReference type="CDD" id="cd00067">
    <property type="entry name" value="GAL4"/>
    <property type="match status" value="1"/>
</dbReference>
<reference evidence="8 9" key="1">
    <citation type="submission" date="2019-04" db="EMBL/GenBank/DDBJ databases">
        <title>Fungal friends and foes A comparative genomics study of 23 Aspergillus species from section Flavi.</title>
        <authorList>
            <consortium name="DOE Joint Genome Institute"/>
            <person name="Kjaerbolling I."/>
            <person name="Vesth T.C."/>
            <person name="Frisvad J.C."/>
            <person name="Nybo J.L."/>
            <person name="Theobald S."/>
            <person name="Kildgaard S."/>
            <person name="Petersen T.I."/>
            <person name="Kuo A."/>
            <person name="Sato A."/>
            <person name="Lyhne E.K."/>
            <person name="Kogle M.E."/>
            <person name="Wiebenga A."/>
            <person name="Kun R.S."/>
            <person name="Lubbers R.J."/>
            <person name="Makela M.R."/>
            <person name="Barry K."/>
            <person name="Chovatia M."/>
            <person name="Clum A."/>
            <person name="Daum C."/>
            <person name="Haridas S."/>
            <person name="He G."/>
            <person name="LaButti K."/>
            <person name="Lipzen A."/>
            <person name="Mondo S."/>
            <person name="Pangilinan J."/>
            <person name="Riley R."/>
            <person name="Salamov A."/>
            <person name="Simmons B.A."/>
            <person name="Magnuson J.K."/>
            <person name="Henrissat B."/>
            <person name="Mortensen U.H."/>
            <person name="Larsen T.O."/>
            <person name="De vries R.P."/>
            <person name="Grigoriev I.V."/>
            <person name="Machida M."/>
            <person name="Baker S.E."/>
            <person name="Andersen M.R."/>
        </authorList>
    </citation>
    <scope>NUCLEOTIDE SEQUENCE [LARGE SCALE GENOMIC DNA]</scope>
    <source>
        <strain evidence="8 9">CBS 117635</strain>
    </source>
</reference>
<dbReference type="SUPFAM" id="SSF57701">
    <property type="entry name" value="Zn2/Cys6 DNA-binding domain"/>
    <property type="match status" value="1"/>
</dbReference>
<evidence type="ECO:0000256" key="6">
    <source>
        <dbReference type="SAM" id="MobiDB-lite"/>
    </source>
</evidence>
<dbReference type="GO" id="GO:0000981">
    <property type="term" value="F:DNA-binding transcription factor activity, RNA polymerase II-specific"/>
    <property type="evidence" value="ECO:0007669"/>
    <property type="project" value="InterPro"/>
</dbReference>
<keyword evidence="5" id="KW-0539">Nucleus</keyword>
<dbReference type="SMART" id="SM00066">
    <property type="entry name" value="GAL4"/>
    <property type="match status" value="1"/>
</dbReference>
<dbReference type="CDD" id="cd12148">
    <property type="entry name" value="fungal_TF_MHR"/>
    <property type="match status" value="1"/>
</dbReference>
<dbReference type="GO" id="GO:0000435">
    <property type="term" value="P:positive regulation of transcription from RNA polymerase II promoter by galactose"/>
    <property type="evidence" value="ECO:0007669"/>
    <property type="project" value="TreeGrafter"/>
</dbReference>
<evidence type="ECO:0000256" key="5">
    <source>
        <dbReference type="ARBA" id="ARBA00023242"/>
    </source>
</evidence>
<keyword evidence="3" id="KW-0238">DNA-binding</keyword>
<dbReference type="InterPro" id="IPR051127">
    <property type="entry name" value="Fungal_SecMet_Regulators"/>
</dbReference>
<feature type="domain" description="Zn(2)-C6 fungal-type" evidence="7">
    <location>
        <begin position="13"/>
        <end position="45"/>
    </location>
</feature>
<feature type="region of interest" description="Disordered" evidence="6">
    <location>
        <begin position="125"/>
        <end position="163"/>
    </location>
</feature>
<organism evidence="8 9">
    <name type="scientific">Aspergillus minisclerotigenes</name>
    <dbReference type="NCBI Taxonomy" id="656917"/>
    <lineage>
        <taxon>Eukaryota</taxon>
        <taxon>Fungi</taxon>
        <taxon>Dikarya</taxon>
        <taxon>Ascomycota</taxon>
        <taxon>Pezizomycotina</taxon>
        <taxon>Eurotiomycetes</taxon>
        <taxon>Eurotiomycetidae</taxon>
        <taxon>Eurotiales</taxon>
        <taxon>Aspergillaceae</taxon>
        <taxon>Aspergillus</taxon>
        <taxon>Aspergillus subgen. Circumdati</taxon>
    </lineage>
</organism>
<evidence type="ECO:0000256" key="3">
    <source>
        <dbReference type="ARBA" id="ARBA00023125"/>
    </source>
</evidence>
<name>A0A5N6IS34_9EURO</name>
<dbReference type="GO" id="GO:0005634">
    <property type="term" value="C:nucleus"/>
    <property type="evidence" value="ECO:0007669"/>
    <property type="project" value="TreeGrafter"/>
</dbReference>
<evidence type="ECO:0000313" key="9">
    <source>
        <dbReference type="Proteomes" id="UP000326289"/>
    </source>
</evidence>
<evidence type="ECO:0000256" key="2">
    <source>
        <dbReference type="ARBA" id="ARBA00023015"/>
    </source>
</evidence>
<dbReference type="PANTHER" id="PTHR47424:SF4">
    <property type="entry name" value="ZN(II)2CYS6 TRANSCRIPTION FACTOR (EUROFUNG)"/>
    <property type="match status" value="1"/>
</dbReference>
<evidence type="ECO:0000256" key="4">
    <source>
        <dbReference type="ARBA" id="ARBA00023163"/>
    </source>
</evidence>
<dbReference type="Pfam" id="PF04082">
    <property type="entry name" value="Fungal_trans"/>
    <property type="match status" value="1"/>
</dbReference>
<protein>
    <submittedName>
        <fullName evidence="8">Fungal-specific transcription factor domain-containing protein</fullName>
    </submittedName>
</protein>
<dbReference type="Proteomes" id="UP000326289">
    <property type="component" value="Unassembled WGS sequence"/>
</dbReference>
<dbReference type="Gene3D" id="4.10.240.10">
    <property type="entry name" value="Zn(2)-C6 fungal-type DNA-binding domain"/>
    <property type="match status" value="1"/>
</dbReference>
<sequence>MALRRKRLKVAVACLPCRRKKVKCDGSTPVCSCCRESGLAGECSYAKRHNADGPVRRREGVFESVDGSRFSTCDLSVGPNESHDPPVESQGADAMNGVTGDPAETREVFGNSSAGAFMRQLQAAADSRLDPSQSITPQPEFRSRKHSFDWDDPHSGQARSSLSRPSLLLPPRGLADALMRAYWDYNWALYPVINRNQVELAYESLWISESTTSLSESSMSIINTCLAIGCHYCNVLQPQERRATGDDFFSRAERSSQRIAGFPSIENVQCLLLFGIYLQSTSRVFQCWMVVGQGIRMAQSIGIHLQSASDSGSVAQREYRRRTWHGCVWLNCVLSATFGRPGMIQKWLFHSTPLPSMIDDEFFDAQEQGSEIRPDGRPCTIAFTVKAIELYQILDDLLVYLYLTPPRNEQQETRLTHILELDGRIQHWRSSLPQHLRNQSAPGGDAVLQRQAIVLRIRFLHVRVLLFRPTVVSYCLRRGDKSFAEKLQSSNNSSISDVMLYECARMCFRSAHELIDTFSRHLNSEDVTGPLPNWWYSVLYVYTAATIVLMERFLETREGSTKESTSEQTWHNALRILECYSLVAEQPKRCIAALEILYQKFFVGNANNKSNHPLGENKVAQNLDSDPISTGQHLDISEEDLFSSWLDDSIWMNPVPGISNYMAGPPTF</sequence>
<accession>A0A5N6IS34</accession>
<evidence type="ECO:0000313" key="8">
    <source>
        <dbReference type="EMBL" id="KAB8269462.1"/>
    </source>
</evidence>
<evidence type="ECO:0000259" key="7">
    <source>
        <dbReference type="PROSITE" id="PS50048"/>
    </source>
</evidence>
<dbReference type="PANTHER" id="PTHR47424">
    <property type="entry name" value="REGULATORY PROTEIN GAL4"/>
    <property type="match status" value="1"/>
</dbReference>
<dbReference type="GO" id="GO:0008270">
    <property type="term" value="F:zinc ion binding"/>
    <property type="evidence" value="ECO:0007669"/>
    <property type="project" value="InterPro"/>
</dbReference>
<evidence type="ECO:0000256" key="1">
    <source>
        <dbReference type="ARBA" id="ARBA00022723"/>
    </source>
</evidence>
<keyword evidence="4" id="KW-0804">Transcription</keyword>
<keyword evidence="9" id="KW-1185">Reference proteome</keyword>
<dbReference type="GO" id="GO:0006351">
    <property type="term" value="P:DNA-templated transcription"/>
    <property type="evidence" value="ECO:0007669"/>
    <property type="project" value="InterPro"/>
</dbReference>
<gene>
    <name evidence="8" type="ORF">BDV30DRAFT_216813</name>
</gene>
<dbReference type="InterPro" id="IPR007219">
    <property type="entry name" value="XnlR_reg_dom"/>
</dbReference>
<dbReference type="InterPro" id="IPR001138">
    <property type="entry name" value="Zn2Cys6_DnaBD"/>
</dbReference>
<dbReference type="InterPro" id="IPR036864">
    <property type="entry name" value="Zn2-C6_fun-type_DNA-bd_sf"/>
</dbReference>
<dbReference type="PROSITE" id="PS00463">
    <property type="entry name" value="ZN2_CY6_FUNGAL_1"/>
    <property type="match status" value="1"/>
</dbReference>